<reference evidence="2 3" key="1">
    <citation type="submission" date="2020-01" db="EMBL/GenBank/DDBJ databases">
        <title>Complete genome sequence of a human oral phylogroup 1 Treponema sp. strain ATCC 700766, originally isolated from periodontitis dental plaque.</title>
        <authorList>
            <person name="Chan Y."/>
            <person name="Huo Y.-B."/>
            <person name="Yu X.-L."/>
            <person name="Zeng H."/>
            <person name="Leung W.-K."/>
            <person name="Watt R.M."/>
        </authorList>
    </citation>
    <scope>NUCLEOTIDE SEQUENCE [LARGE SCALE GENOMIC DNA]</scope>
    <source>
        <strain evidence="2 3">OMZ 804</strain>
    </source>
</reference>
<dbReference type="EMBL" id="CP048020">
    <property type="protein sequence ID" value="QHX44130.1"/>
    <property type="molecule type" value="Genomic_DNA"/>
</dbReference>
<feature type="transmembrane region" description="Helical" evidence="1">
    <location>
        <begin position="106"/>
        <end position="127"/>
    </location>
</feature>
<dbReference type="PANTHER" id="PTHR37314">
    <property type="entry name" value="SLR0142 PROTEIN"/>
    <property type="match status" value="1"/>
</dbReference>
<proteinExistence type="predicted"/>
<feature type="transmembrane region" description="Helical" evidence="1">
    <location>
        <begin position="75"/>
        <end position="94"/>
    </location>
</feature>
<dbReference type="InterPro" id="IPR010699">
    <property type="entry name" value="DUF1275"/>
</dbReference>
<dbReference type="AlphaFoldDB" id="A0A6P1Y4C1"/>
<feature type="transmembrane region" description="Helical" evidence="1">
    <location>
        <begin position="26"/>
        <end position="45"/>
    </location>
</feature>
<keyword evidence="1" id="KW-0472">Membrane</keyword>
<dbReference type="KEGG" id="trz:GWP43_12490"/>
<feature type="transmembrane region" description="Helical" evidence="1">
    <location>
        <begin position="50"/>
        <end position="69"/>
    </location>
</feature>
<evidence type="ECO:0000256" key="1">
    <source>
        <dbReference type="SAM" id="Phobius"/>
    </source>
</evidence>
<feature type="transmembrane region" description="Helical" evidence="1">
    <location>
        <begin position="189"/>
        <end position="207"/>
    </location>
</feature>
<evidence type="ECO:0000313" key="3">
    <source>
        <dbReference type="Proteomes" id="UP000464374"/>
    </source>
</evidence>
<accession>A0A6P1Y4C1</accession>
<keyword evidence="1" id="KW-0812">Transmembrane</keyword>
<dbReference type="Pfam" id="PF06912">
    <property type="entry name" value="DUF1275"/>
    <property type="match status" value="1"/>
</dbReference>
<dbReference type="PANTHER" id="PTHR37314:SF4">
    <property type="entry name" value="UPF0700 TRANSMEMBRANE PROTEIN YOAK"/>
    <property type="match status" value="1"/>
</dbReference>
<protein>
    <submittedName>
        <fullName evidence="2">DUF1275 domain-containing protein</fullName>
    </submittedName>
</protein>
<dbReference type="Proteomes" id="UP000464374">
    <property type="component" value="Chromosome"/>
</dbReference>
<keyword evidence="1" id="KW-1133">Transmembrane helix</keyword>
<sequence length="236" mass="26693">MTFKDFLTDVQVDTVQIQEEKLHDNIVIGVCLSLVGGFLDAYSYLLKGKVFANAQTGNVVLLFISVASWEPHKALKYIIPIVTFAIGIFISEFFKNKHYVKNYARMVMVLVFELLVIATIGLIGSYFRHDIINSVISFIAALQVANFDKVDGNPIATTMITGNLKSCMINFAKYRTTKDIKYLHSCFKYFLIIASFGIGVSFGFIAIKYYAEKSILLCELFILIAFIMLQREERLA</sequence>
<evidence type="ECO:0000313" key="2">
    <source>
        <dbReference type="EMBL" id="QHX44130.1"/>
    </source>
</evidence>
<gene>
    <name evidence="2" type="ORF">GWP43_12490</name>
</gene>
<name>A0A6P1Y4C1_9SPIR</name>
<organism evidence="2 3">
    <name type="scientific">Treponema vincentii</name>
    <dbReference type="NCBI Taxonomy" id="69710"/>
    <lineage>
        <taxon>Bacteria</taxon>
        <taxon>Pseudomonadati</taxon>
        <taxon>Spirochaetota</taxon>
        <taxon>Spirochaetia</taxon>
        <taxon>Spirochaetales</taxon>
        <taxon>Treponemataceae</taxon>
        <taxon>Treponema</taxon>
    </lineage>
</organism>